<comment type="caution">
    <text evidence="2">The sequence shown here is derived from an EMBL/GenBank/DDBJ whole genome shotgun (WGS) entry which is preliminary data.</text>
</comment>
<name>A0ABQ7T1N9_PHRPL</name>
<reference evidence="2 3" key="1">
    <citation type="journal article" date="2022" name="Gigascience">
        <title>A chromosome-level genome assembly and annotation of the desert horned lizard, Phrynosoma platyrhinos, provides insight into chromosomal rearrangements among reptiles.</title>
        <authorList>
            <person name="Koochekian N."/>
            <person name="Ascanio A."/>
            <person name="Farleigh K."/>
            <person name="Card D.C."/>
            <person name="Schield D.R."/>
            <person name="Castoe T.A."/>
            <person name="Jezkova T."/>
        </authorList>
    </citation>
    <scope>NUCLEOTIDE SEQUENCE [LARGE SCALE GENOMIC DNA]</scope>
    <source>
        <strain evidence="2">NK-2021</strain>
    </source>
</reference>
<proteinExistence type="predicted"/>
<feature type="region of interest" description="Disordered" evidence="1">
    <location>
        <begin position="46"/>
        <end position="70"/>
    </location>
</feature>
<feature type="compositionally biased region" description="Basic and acidic residues" evidence="1">
    <location>
        <begin position="90"/>
        <end position="102"/>
    </location>
</feature>
<feature type="compositionally biased region" description="Low complexity" evidence="1">
    <location>
        <begin position="46"/>
        <end position="65"/>
    </location>
</feature>
<dbReference type="Proteomes" id="UP000826234">
    <property type="component" value="Unassembled WGS sequence"/>
</dbReference>
<accession>A0ABQ7T1N9</accession>
<protein>
    <submittedName>
        <fullName evidence="2">Uncharacterized protein</fullName>
    </submittedName>
</protein>
<dbReference type="EMBL" id="JAIPUX010001880">
    <property type="protein sequence ID" value="KAH0623639.1"/>
    <property type="molecule type" value="Genomic_DNA"/>
</dbReference>
<evidence type="ECO:0000313" key="2">
    <source>
        <dbReference type="EMBL" id="KAH0623639.1"/>
    </source>
</evidence>
<evidence type="ECO:0000313" key="3">
    <source>
        <dbReference type="Proteomes" id="UP000826234"/>
    </source>
</evidence>
<feature type="region of interest" description="Disordered" evidence="1">
    <location>
        <begin position="90"/>
        <end position="111"/>
    </location>
</feature>
<keyword evidence="3" id="KW-1185">Reference proteome</keyword>
<gene>
    <name evidence="2" type="ORF">JD844_006607</name>
</gene>
<sequence length="157" mass="16741">MGVSSLGKAGMAGTPPRLTSTTTTSSSKNIAARLGWAGRLWLSSAPLSGSSGGSRPATTTSATTAIPRQAVSHYAPYATDNVKYHDKLEGWKEPPRQDENMEKTNTNAMKTTDDLRENTLIGEASKSLKRADRPFVLKHLNLSSPSTAADNKAIDTH</sequence>
<organism evidence="2 3">
    <name type="scientific">Phrynosoma platyrhinos</name>
    <name type="common">Desert horned lizard</name>
    <dbReference type="NCBI Taxonomy" id="52577"/>
    <lineage>
        <taxon>Eukaryota</taxon>
        <taxon>Metazoa</taxon>
        <taxon>Chordata</taxon>
        <taxon>Craniata</taxon>
        <taxon>Vertebrata</taxon>
        <taxon>Euteleostomi</taxon>
        <taxon>Lepidosauria</taxon>
        <taxon>Squamata</taxon>
        <taxon>Bifurcata</taxon>
        <taxon>Unidentata</taxon>
        <taxon>Episquamata</taxon>
        <taxon>Toxicofera</taxon>
        <taxon>Iguania</taxon>
        <taxon>Phrynosomatidae</taxon>
        <taxon>Phrynosomatinae</taxon>
        <taxon>Phrynosoma</taxon>
    </lineage>
</organism>
<evidence type="ECO:0000256" key="1">
    <source>
        <dbReference type="SAM" id="MobiDB-lite"/>
    </source>
</evidence>
<feature type="region of interest" description="Disordered" evidence="1">
    <location>
        <begin position="1"/>
        <end position="28"/>
    </location>
</feature>